<dbReference type="InterPro" id="IPR051205">
    <property type="entry name" value="UbiH/COQ6_monooxygenase"/>
</dbReference>
<dbReference type="GO" id="GO:0016712">
    <property type="term" value="F:oxidoreductase activity, acting on paired donors, with incorporation or reduction of molecular oxygen, reduced flavin or flavoprotein as one donor, and incorporation of one atom of oxygen"/>
    <property type="evidence" value="ECO:0007669"/>
    <property type="project" value="UniProtKB-UniRule"/>
</dbReference>
<feature type="domain" description="FAD-binding" evidence="12">
    <location>
        <begin position="38"/>
        <end position="240"/>
    </location>
</feature>
<reference evidence="13 14" key="1">
    <citation type="submission" date="2016-07" db="EMBL/GenBank/DDBJ databases">
        <title>Pervasive Adenine N6-methylation of Active Genes in Fungi.</title>
        <authorList>
            <consortium name="DOE Joint Genome Institute"/>
            <person name="Mondo S.J."/>
            <person name="Dannebaum R.O."/>
            <person name="Kuo R.C."/>
            <person name="Labutti K."/>
            <person name="Haridas S."/>
            <person name="Kuo A."/>
            <person name="Salamov A."/>
            <person name="Ahrendt S.R."/>
            <person name="Lipzen A."/>
            <person name="Sullivan W."/>
            <person name="Andreopoulos W.B."/>
            <person name="Clum A."/>
            <person name="Lindquist E."/>
            <person name="Daum C."/>
            <person name="Ramamoorthy G.K."/>
            <person name="Gryganskyi A."/>
            <person name="Culley D."/>
            <person name="Magnuson J.K."/>
            <person name="James T.Y."/>
            <person name="O'Malley M.A."/>
            <person name="Stajich J.E."/>
            <person name="Spatafora J.W."/>
            <person name="Visel A."/>
            <person name="Grigoriev I.V."/>
        </authorList>
    </citation>
    <scope>NUCLEOTIDE SEQUENCE [LARGE SCALE GENOMIC DNA]</scope>
    <source>
        <strain evidence="13 14">NRRL 2496</strain>
    </source>
</reference>
<comment type="catalytic activity">
    <reaction evidence="11">
        <text>a 4-hydroxy-3-(all-trans-polyprenyl)benzoate + 2 reduced [2Fe-2S]-[ferredoxin] + O2 + 2 H(+) = a 3,4-dihydroxy-5-(all-trans-polyprenyl)benzoate + 2 oxidized [2Fe-2S]-[ferredoxin] + H2O</text>
        <dbReference type="Rhea" id="RHEA:81195"/>
        <dbReference type="Rhea" id="RHEA-COMP:9514"/>
        <dbReference type="Rhea" id="RHEA-COMP:10000"/>
        <dbReference type="Rhea" id="RHEA-COMP:10001"/>
        <dbReference type="Rhea" id="RHEA-COMP:10930"/>
        <dbReference type="ChEBI" id="CHEBI:15377"/>
        <dbReference type="ChEBI" id="CHEBI:15378"/>
        <dbReference type="ChEBI" id="CHEBI:15379"/>
        <dbReference type="ChEBI" id="CHEBI:33737"/>
        <dbReference type="ChEBI" id="CHEBI:33738"/>
        <dbReference type="ChEBI" id="CHEBI:64694"/>
        <dbReference type="ChEBI" id="CHEBI:78396"/>
        <dbReference type="EC" id="1.14.15.45"/>
    </reaction>
</comment>
<comment type="caution">
    <text evidence="13">The sequence shown here is derived from an EMBL/GenBank/DDBJ whole genome shotgun (WGS) entry which is preliminary data.</text>
</comment>
<keyword evidence="3 11" id="KW-0285">Flavoprotein</keyword>
<evidence type="ECO:0000313" key="13">
    <source>
        <dbReference type="EMBL" id="ORZ02753.1"/>
    </source>
</evidence>
<evidence type="ECO:0000256" key="5">
    <source>
        <dbReference type="ARBA" id="ARBA00022792"/>
    </source>
</evidence>
<keyword evidence="4 11" id="KW-0831">Ubiquinone biosynthesis</keyword>
<name>A0A1X2HT73_SYNRA</name>
<evidence type="ECO:0000313" key="14">
    <source>
        <dbReference type="Proteomes" id="UP000242180"/>
    </source>
</evidence>
<dbReference type="EC" id="1.14.15.45" evidence="11"/>
<evidence type="ECO:0000256" key="7">
    <source>
        <dbReference type="ARBA" id="ARBA00023002"/>
    </source>
</evidence>
<dbReference type="UniPathway" id="UPA00232"/>
<dbReference type="STRING" id="13706.A0A1X2HT73"/>
<comment type="catalytic activity">
    <reaction evidence="11">
        <text>a 2-methoxy-6-(all-trans-polyprenyl)phenol + 2 reduced [2Fe-2S]-[ferredoxin] + O2 + 2 H(+) = a 2-methoxy-6-(all-trans-polyprenyl)benzene-1,4-diol + 2 oxidized [2Fe-2S]-[ferredoxin] + H2O</text>
        <dbReference type="Rhea" id="RHEA:81183"/>
        <dbReference type="Rhea" id="RHEA-COMP:9551"/>
        <dbReference type="Rhea" id="RHEA-COMP:10000"/>
        <dbReference type="Rhea" id="RHEA-COMP:10001"/>
        <dbReference type="Rhea" id="RHEA-COMP:10858"/>
        <dbReference type="ChEBI" id="CHEBI:15377"/>
        <dbReference type="ChEBI" id="CHEBI:15378"/>
        <dbReference type="ChEBI" id="CHEBI:15379"/>
        <dbReference type="ChEBI" id="CHEBI:33737"/>
        <dbReference type="ChEBI" id="CHEBI:33738"/>
        <dbReference type="ChEBI" id="CHEBI:62731"/>
        <dbReference type="ChEBI" id="CHEBI:84166"/>
        <dbReference type="EC" id="1.14.15.46"/>
    </reaction>
</comment>
<dbReference type="HAMAP" id="MF_03193">
    <property type="entry name" value="COQ6_monooxygenase"/>
    <property type="match status" value="1"/>
</dbReference>
<dbReference type="PANTHER" id="PTHR43876:SF7">
    <property type="entry name" value="UBIQUINONE BIOSYNTHESIS MONOOXYGENASE COQ6, MITOCHONDRIAL"/>
    <property type="match status" value="1"/>
</dbReference>
<dbReference type="EC" id="1.14.15.46" evidence="11"/>
<dbReference type="Gene3D" id="3.50.50.60">
    <property type="entry name" value="FAD/NAD(P)-binding domain"/>
    <property type="match status" value="2"/>
</dbReference>
<comment type="subcellular location">
    <subcellularLocation>
        <location evidence="11">Mitochondrion inner membrane</location>
        <topology evidence="11">Peripheral membrane protein</topology>
        <orientation evidence="11">Matrix side</orientation>
    </subcellularLocation>
</comment>
<dbReference type="OMA" id="VKQMQVW"/>
<organism evidence="13 14">
    <name type="scientific">Syncephalastrum racemosum</name>
    <name type="common">Filamentous fungus</name>
    <dbReference type="NCBI Taxonomy" id="13706"/>
    <lineage>
        <taxon>Eukaryota</taxon>
        <taxon>Fungi</taxon>
        <taxon>Fungi incertae sedis</taxon>
        <taxon>Mucoromycota</taxon>
        <taxon>Mucoromycotina</taxon>
        <taxon>Mucoromycetes</taxon>
        <taxon>Mucorales</taxon>
        <taxon>Syncephalastraceae</taxon>
        <taxon>Syncephalastrum</taxon>
    </lineage>
</organism>
<feature type="domain" description="FAD-binding" evidence="12">
    <location>
        <begin position="357"/>
        <end position="410"/>
    </location>
</feature>
<evidence type="ECO:0000256" key="9">
    <source>
        <dbReference type="ARBA" id="ARBA00023128"/>
    </source>
</evidence>
<evidence type="ECO:0000256" key="6">
    <source>
        <dbReference type="ARBA" id="ARBA00022827"/>
    </source>
</evidence>
<dbReference type="InterPro" id="IPR002938">
    <property type="entry name" value="FAD-bd"/>
</dbReference>
<keyword evidence="14" id="KW-1185">Reference proteome</keyword>
<evidence type="ECO:0000256" key="2">
    <source>
        <dbReference type="ARBA" id="ARBA00005349"/>
    </source>
</evidence>
<gene>
    <name evidence="11" type="primary">COQ6</name>
    <name evidence="13" type="ORF">BCR43DRAFT_449767</name>
</gene>
<keyword evidence="9 11" id="KW-0496">Mitochondrion</keyword>
<dbReference type="FunCoup" id="A0A1X2HT73">
    <property type="interactions" value="343"/>
</dbReference>
<evidence type="ECO:0000259" key="12">
    <source>
        <dbReference type="Pfam" id="PF01494"/>
    </source>
</evidence>
<dbReference type="InterPro" id="IPR000689">
    <property type="entry name" value="UbQ_mOase_COQ6"/>
</dbReference>
<comment type="similarity">
    <text evidence="2 11">Belongs to the UbiH/COQ6 family.</text>
</comment>
<dbReference type="GO" id="GO:0071949">
    <property type="term" value="F:FAD binding"/>
    <property type="evidence" value="ECO:0007669"/>
    <property type="project" value="InterPro"/>
</dbReference>
<dbReference type="InParanoid" id="A0A1X2HT73"/>
<dbReference type="GO" id="GO:0120538">
    <property type="term" value="F:2-methoxy-6-polyprenolphenol 4-hydroxylase activity"/>
    <property type="evidence" value="ECO:0007669"/>
    <property type="project" value="UniProtKB-EC"/>
</dbReference>
<protein>
    <recommendedName>
        <fullName evidence="11">Ubiquinone biosynthesis monooxygenase COQ6, mitochondrial</fullName>
        <ecNumber evidence="11">1.14.15.45</ecNumber>
    </recommendedName>
    <alternativeName>
        <fullName evidence="11">2-methoxy-6-polyprenolphenol 4-hydroxylase</fullName>
        <ecNumber evidence="11">1.14.15.46</ecNumber>
    </alternativeName>
</protein>
<dbReference type="NCBIfam" id="TIGR01988">
    <property type="entry name" value="Ubi-OHases"/>
    <property type="match status" value="1"/>
</dbReference>
<evidence type="ECO:0000256" key="11">
    <source>
        <dbReference type="HAMAP-Rule" id="MF_03193"/>
    </source>
</evidence>
<dbReference type="OrthoDB" id="683240at2759"/>
<dbReference type="PROSITE" id="PS01304">
    <property type="entry name" value="UBIH"/>
    <property type="match status" value="1"/>
</dbReference>
<dbReference type="PRINTS" id="PR00420">
    <property type="entry name" value="RNGMNOXGNASE"/>
</dbReference>
<keyword evidence="7 11" id="KW-0560">Oxidoreductase</keyword>
<keyword evidence="10 11" id="KW-0472">Membrane</keyword>
<comment type="pathway">
    <text evidence="11">Cofactor biosynthesis; ubiquinone biosynthesis.</text>
</comment>
<keyword evidence="6 11" id="KW-0274">FAD</keyword>
<dbReference type="Pfam" id="PF01494">
    <property type="entry name" value="FAD_binding_3"/>
    <property type="match status" value="2"/>
</dbReference>
<proteinExistence type="inferred from homology"/>
<comment type="subunit">
    <text evidence="11">Component of a multi-subunit COQ enzyme complex, composed of at least COQ3, COQ4, COQ5, COQ6, COQ7 and COQ9.</text>
</comment>
<comment type="function">
    <text evidence="11">FAD-dependent monooxygenase required for two non-consecutive steps during ubiquinone biosynthesis. Required for the C5-ring hydroxylation during ubiquinone biosynthesis by catalyzing the hydroxylation of 4-hydroxy-3-(all-trans-polyprenyl)benzoic acid to 3,4-dihydroxy-5-(all-trans-polyprenyl)benzoic acid. Also acts downstream of coq4, for the C1-hydroxylation during ubiquinone biosynthesis by catalyzing the hydroxylation of 2-methoxy-6-(all-trans-polyprenyl)phenol to 2-methoxy-6-(all-trans-polyprenyl)benzene-1,4-diol. The electrons required for the hydroxylation reaction are funneled indirectly to coq6 from NADPH via a ferredoxin/ferredoxin reductase system.</text>
</comment>
<dbReference type="PANTHER" id="PTHR43876">
    <property type="entry name" value="UBIQUINONE BIOSYNTHESIS MONOOXYGENASE COQ6, MITOCHONDRIAL"/>
    <property type="match status" value="1"/>
</dbReference>
<dbReference type="InterPro" id="IPR010971">
    <property type="entry name" value="UbiH/COQ6"/>
</dbReference>
<dbReference type="GO" id="GO:0106364">
    <property type="term" value="F:4-hydroxy-3-all-trans-polyprenylbenzoate oxygenase activity"/>
    <property type="evidence" value="ECO:0007669"/>
    <property type="project" value="UniProtKB-EC"/>
</dbReference>
<evidence type="ECO:0000256" key="4">
    <source>
        <dbReference type="ARBA" id="ARBA00022688"/>
    </source>
</evidence>
<comment type="cofactor">
    <cofactor evidence="1 11">
        <name>FAD</name>
        <dbReference type="ChEBI" id="CHEBI:57692"/>
    </cofactor>
</comment>
<dbReference type="EMBL" id="MCGN01000001">
    <property type="protein sequence ID" value="ORZ02753.1"/>
    <property type="molecule type" value="Genomic_DNA"/>
</dbReference>
<dbReference type="SUPFAM" id="SSF51905">
    <property type="entry name" value="FAD/NAD(P)-binding domain"/>
    <property type="match status" value="1"/>
</dbReference>
<accession>A0A1X2HT73</accession>
<dbReference type="FunFam" id="3.50.50.60:FF:000021">
    <property type="entry name" value="Ubiquinone biosynthesis monooxygenase COQ6"/>
    <property type="match status" value="1"/>
</dbReference>
<evidence type="ECO:0000256" key="10">
    <source>
        <dbReference type="ARBA" id="ARBA00023136"/>
    </source>
</evidence>
<dbReference type="Proteomes" id="UP000242180">
    <property type="component" value="Unassembled WGS sequence"/>
</dbReference>
<keyword evidence="8 11" id="KW-0503">Monooxygenase</keyword>
<evidence type="ECO:0000256" key="1">
    <source>
        <dbReference type="ARBA" id="ARBA00001974"/>
    </source>
</evidence>
<evidence type="ECO:0000256" key="3">
    <source>
        <dbReference type="ARBA" id="ARBA00022630"/>
    </source>
</evidence>
<dbReference type="GO" id="GO:0031314">
    <property type="term" value="C:extrinsic component of mitochondrial inner membrane"/>
    <property type="evidence" value="ECO:0007669"/>
    <property type="project" value="UniProtKB-UniRule"/>
</dbReference>
<evidence type="ECO:0000256" key="8">
    <source>
        <dbReference type="ARBA" id="ARBA00023033"/>
    </source>
</evidence>
<dbReference type="AlphaFoldDB" id="A0A1X2HT73"/>
<dbReference type="InterPro" id="IPR018168">
    <property type="entry name" value="Ubi_Hdrlase_CS"/>
</dbReference>
<dbReference type="InterPro" id="IPR036188">
    <property type="entry name" value="FAD/NAD-bd_sf"/>
</dbReference>
<keyword evidence="5 11" id="KW-0999">Mitochondrion inner membrane</keyword>
<sequence length="507" mass="56411">MSLRFASRHLTLRVRHPITTSRPWRPIRRTMATSNNNKYDVVIIGGGVSGTALACSLAANPALQDYRVALVEAMDLSNTRNWTPSPDAYSNRVVSLTPASMRFLEKIGVAEHLDTNRVHPYREMHVWDGVTDARIDFDTRLLHGITADKDAIATMVENTHLQHAMLKRLTHSNVDIFEKARVASIQKGVWPTVQLENGEELEARLLVGADGINSPVRQFANIQSLGWDYDMQGVVATFEIASRPNDASYQRFLPSGPIAMLPLGDRFASIVWSIPPSKAALLKKMPAQDFCTLVNSAFRLDLPDLNYLFSQIDPATGETRCDFGAEYTWRQDVAQHGLTHRERDAHEARFPPFLEAVDANSRASFPLRMRNSQHYYDDRVVLVGDAAHTVHPLAGQGLNQGLLDVECLSNLIGRGAGEGQDIGNVHLLREYASARYVRNIAMLSACDKLHKLYSTDFAPITWVRSLGLSAVNQLDFVKAEIMKYAMGIEYTDSTDVATLHNDATATV</sequence>